<evidence type="ECO:0000313" key="1">
    <source>
        <dbReference type="EMBL" id="MBG9986994.1"/>
    </source>
</evidence>
<proteinExistence type="predicted"/>
<reference evidence="1 2" key="1">
    <citation type="submission" date="2020-07" db="EMBL/GenBank/DDBJ databases">
        <title>Facklamia lactis sp. nov., isolated from raw milk.</title>
        <authorList>
            <person name="Doll E.V."/>
            <person name="Huptas C."/>
            <person name="Staib L."/>
            <person name="Wenning M."/>
            <person name="Scherer S."/>
        </authorList>
    </citation>
    <scope>NUCLEOTIDE SEQUENCE [LARGE SCALE GENOMIC DNA]</scope>
    <source>
        <strain evidence="1 2">DSM 111018</strain>
    </source>
</reference>
<dbReference type="Proteomes" id="UP000721415">
    <property type="component" value="Unassembled WGS sequence"/>
</dbReference>
<sequence>MIYYQSIIGNTREFVLKTGIDHCEITPENYDFIEVDEAFILVAPTYASETTYIMSEFLSSYQNYRYCQGIFGGGNRNFMDLFCYTAKNLAKDFALPLLHLFEFQGNSHDVNQLIKEHENLCQNLSK</sequence>
<protein>
    <submittedName>
        <fullName evidence="1">Class Ib ribonucleoside-diphosphate reductase assembly flavoprotein NrdI</fullName>
    </submittedName>
</protein>
<keyword evidence="2" id="KW-1185">Reference proteome</keyword>
<organism evidence="1 2">
    <name type="scientific">Facklamia lactis</name>
    <dbReference type="NCBI Taxonomy" id="2749967"/>
    <lineage>
        <taxon>Bacteria</taxon>
        <taxon>Bacillati</taxon>
        <taxon>Bacillota</taxon>
        <taxon>Bacilli</taxon>
        <taxon>Lactobacillales</taxon>
        <taxon>Aerococcaceae</taxon>
        <taxon>Facklamia</taxon>
    </lineage>
</organism>
<dbReference type="RefSeq" id="WP_197115907.1">
    <property type="nucleotide sequence ID" value="NZ_JACBXQ010000005.1"/>
</dbReference>
<dbReference type="InterPro" id="IPR029039">
    <property type="entry name" value="Flavoprotein-like_sf"/>
</dbReference>
<accession>A0ABS0LSK6</accession>
<dbReference type="PANTHER" id="PTHR37297">
    <property type="entry name" value="PROTEIN NRDI"/>
    <property type="match status" value="1"/>
</dbReference>
<dbReference type="EMBL" id="JACBXQ010000005">
    <property type="protein sequence ID" value="MBG9986994.1"/>
    <property type="molecule type" value="Genomic_DNA"/>
</dbReference>
<dbReference type="Pfam" id="PF07972">
    <property type="entry name" value="Flavodoxin_NdrI"/>
    <property type="match status" value="1"/>
</dbReference>
<dbReference type="NCBIfam" id="TIGR00333">
    <property type="entry name" value="nrdI"/>
    <property type="match status" value="1"/>
</dbReference>
<gene>
    <name evidence="1" type="primary">nrdI</name>
    <name evidence="1" type="ORF">HZY91_08850</name>
</gene>
<dbReference type="InterPro" id="IPR004465">
    <property type="entry name" value="RNR_NrdI"/>
</dbReference>
<dbReference type="Gene3D" id="3.40.50.360">
    <property type="match status" value="1"/>
</dbReference>
<evidence type="ECO:0000313" key="2">
    <source>
        <dbReference type="Proteomes" id="UP000721415"/>
    </source>
</evidence>
<name>A0ABS0LSK6_9LACT</name>
<dbReference type="PIRSF" id="PIRSF005087">
    <property type="entry name" value="NrdI"/>
    <property type="match status" value="1"/>
</dbReference>
<dbReference type="SUPFAM" id="SSF52218">
    <property type="entry name" value="Flavoproteins"/>
    <property type="match status" value="1"/>
</dbReference>
<dbReference type="PANTHER" id="PTHR37297:SF1">
    <property type="entry name" value="PROTEIN NRDI"/>
    <property type="match status" value="1"/>
</dbReference>
<comment type="caution">
    <text evidence="1">The sequence shown here is derived from an EMBL/GenBank/DDBJ whole genome shotgun (WGS) entry which is preliminary data.</text>
</comment>